<dbReference type="EMBL" id="NBSK02000004">
    <property type="protein sequence ID" value="KAJ0214143.1"/>
    <property type="molecule type" value="Genomic_DNA"/>
</dbReference>
<sequence length="938" mass="108109">MSWKWGSSSGSKAPSFNQALLAFSPSRKHQEITSFSLTHTHKAQDHELGFSGLWEAMREAKMGVLRSLNRVQTLKIMDSLWQPYSSSRGLSTRRVDFKSRVHSFVPTRRIWGLRLIESLCKMNNSLLKHILGTGHYLDSTLGTIKVRALYLQKLANEMEALDLQASSQPILNDELLLLPQCTKNTLKVQKSSQGFRFQNDRVREWRPKFNMESKDKEPMEKQTQSRSKTSGQTNVRTKTDKAWEHITLSKDDQGNKIYICNFCEKFFRGGGISRAKKHLAGVIGDISACPKVTPEVRFTMEGILKETSQREKRKATSSVTISDDDEDIKETQVRNAKARSVKEGKKKATSSVHPFFTKGINDPSQPTIKSAMQTKKRIDDVDLAIAMWFYDACIPMNACNSPYFQHMIDKITSIGYGYKAPNYHALRVNLLSDAKKSVSLLIDSYRSQWIESGCTIMSDGWRDIRQRHLINFLFYCPKGISFLKSVDASDIESNALNLCNLFAEIVEMVGQKNVVQIVTDNAANYKLAGNMLCERYTSITWSPCAAHCLNLVLKDVSELDNVKSLVTLASRVTVFVYNHKWPLNWLRKRVGWTEIIRPGATRFGTAFIALKSLYDHKADLQAMVISTEFKKMLKVGNAVECKEIVLNENFWKNCLITVKVMTPLLRLLRLCDSDEKPALGYVYEGMHRARRRVKELFKKKKELYKPYTNIIDRRWDRMLRKSIHCAAYWLNPVFQYDRENLCSKREIFQGVLDMVEKNFSGSDIIDLTMSLGKFRDSEGTFGRPSAIASRTSTRPDEWWKLFGGDTPMLQKFAIRILSQTASSSGCERNWNVFERIHTKRRNRLEHQRLNDLVCVHYNLRLQNRLKVDKRSYDPIDYECIDKTEFWVVEEESNGELDYNDLENMLDEQEYEPTSQTQENEVGHVFDENEVDSKFSFTK</sequence>
<dbReference type="GO" id="GO:0046983">
    <property type="term" value="F:protein dimerization activity"/>
    <property type="evidence" value="ECO:0007669"/>
    <property type="project" value="InterPro"/>
</dbReference>
<evidence type="ECO:0000259" key="9">
    <source>
        <dbReference type="PROSITE" id="PS50808"/>
    </source>
</evidence>
<keyword evidence="11" id="KW-1185">Reference proteome</keyword>
<accession>A0A9R1VZB6</accession>
<dbReference type="SUPFAM" id="SSF53098">
    <property type="entry name" value="Ribonuclease H-like"/>
    <property type="match status" value="1"/>
</dbReference>
<dbReference type="PANTHER" id="PTHR32166">
    <property type="entry name" value="OSJNBA0013A04.12 PROTEIN"/>
    <property type="match status" value="1"/>
</dbReference>
<dbReference type="Pfam" id="PF05699">
    <property type="entry name" value="Dimer_Tnp_hAT"/>
    <property type="match status" value="1"/>
</dbReference>
<dbReference type="PANTHER" id="PTHR32166:SF121">
    <property type="entry name" value="DUF659 DOMAIN-CONTAINING PROTEIN"/>
    <property type="match status" value="1"/>
</dbReference>
<evidence type="ECO:0000256" key="7">
    <source>
        <dbReference type="PROSITE-ProRule" id="PRU00027"/>
    </source>
</evidence>
<dbReference type="Pfam" id="PF04937">
    <property type="entry name" value="DUF659"/>
    <property type="match status" value="1"/>
</dbReference>
<dbReference type="GO" id="GO:0005634">
    <property type="term" value="C:nucleus"/>
    <property type="evidence" value="ECO:0007669"/>
    <property type="project" value="UniProtKB-SubCell"/>
</dbReference>
<evidence type="ECO:0000313" key="11">
    <source>
        <dbReference type="Proteomes" id="UP000235145"/>
    </source>
</evidence>
<reference evidence="10 11" key="1">
    <citation type="journal article" date="2017" name="Nat. Commun.">
        <title>Genome assembly with in vitro proximity ligation data and whole-genome triplication in lettuce.</title>
        <authorList>
            <person name="Reyes-Chin-Wo S."/>
            <person name="Wang Z."/>
            <person name="Yang X."/>
            <person name="Kozik A."/>
            <person name="Arikit S."/>
            <person name="Song C."/>
            <person name="Xia L."/>
            <person name="Froenicke L."/>
            <person name="Lavelle D.O."/>
            <person name="Truco M.J."/>
            <person name="Xia R."/>
            <person name="Zhu S."/>
            <person name="Xu C."/>
            <person name="Xu H."/>
            <person name="Xu X."/>
            <person name="Cox K."/>
            <person name="Korf I."/>
            <person name="Meyers B.C."/>
            <person name="Michelmore R.W."/>
        </authorList>
    </citation>
    <scope>NUCLEOTIDE SEQUENCE [LARGE SCALE GENOMIC DNA]</scope>
    <source>
        <strain evidence="11">cv. Salinas</strain>
        <tissue evidence="10">Seedlings</tissue>
    </source>
</reference>
<keyword evidence="6" id="KW-0539">Nucleus</keyword>
<protein>
    <recommendedName>
        <fullName evidence="9">BED-type domain-containing protein</fullName>
    </recommendedName>
</protein>
<keyword evidence="2" id="KW-0479">Metal-binding</keyword>
<keyword evidence="4" id="KW-0862">Zinc</keyword>
<feature type="domain" description="BED-type" evidence="9">
    <location>
        <begin position="237"/>
        <end position="296"/>
    </location>
</feature>
<organism evidence="10 11">
    <name type="scientific">Lactuca sativa</name>
    <name type="common">Garden lettuce</name>
    <dbReference type="NCBI Taxonomy" id="4236"/>
    <lineage>
        <taxon>Eukaryota</taxon>
        <taxon>Viridiplantae</taxon>
        <taxon>Streptophyta</taxon>
        <taxon>Embryophyta</taxon>
        <taxon>Tracheophyta</taxon>
        <taxon>Spermatophyta</taxon>
        <taxon>Magnoliopsida</taxon>
        <taxon>eudicotyledons</taxon>
        <taxon>Gunneridae</taxon>
        <taxon>Pentapetalae</taxon>
        <taxon>asterids</taxon>
        <taxon>campanulids</taxon>
        <taxon>Asterales</taxon>
        <taxon>Asteraceae</taxon>
        <taxon>Cichorioideae</taxon>
        <taxon>Cichorieae</taxon>
        <taxon>Lactucinae</taxon>
        <taxon>Lactuca</taxon>
    </lineage>
</organism>
<keyword evidence="3 7" id="KW-0863">Zinc-finger</keyword>
<dbReference type="InterPro" id="IPR012337">
    <property type="entry name" value="RNaseH-like_sf"/>
</dbReference>
<evidence type="ECO:0000256" key="8">
    <source>
        <dbReference type="SAM" id="MobiDB-lite"/>
    </source>
</evidence>
<feature type="compositionally biased region" description="Basic and acidic residues" evidence="8">
    <location>
        <begin position="208"/>
        <end position="220"/>
    </location>
</feature>
<evidence type="ECO:0000313" key="10">
    <source>
        <dbReference type="EMBL" id="KAJ0214143.1"/>
    </source>
</evidence>
<feature type="region of interest" description="Disordered" evidence="8">
    <location>
        <begin position="208"/>
        <end position="237"/>
    </location>
</feature>
<dbReference type="AlphaFoldDB" id="A0A9R1VZB6"/>
<dbReference type="InterPro" id="IPR008906">
    <property type="entry name" value="HATC_C_dom"/>
</dbReference>
<evidence type="ECO:0000256" key="6">
    <source>
        <dbReference type="ARBA" id="ARBA00023242"/>
    </source>
</evidence>
<gene>
    <name evidence="10" type="ORF">LSAT_V11C400170470</name>
</gene>
<dbReference type="GO" id="GO:0003677">
    <property type="term" value="F:DNA binding"/>
    <property type="evidence" value="ECO:0007669"/>
    <property type="project" value="UniProtKB-KW"/>
</dbReference>
<dbReference type="InterPro" id="IPR007021">
    <property type="entry name" value="DUF659"/>
</dbReference>
<dbReference type="Proteomes" id="UP000235145">
    <property type="component" value="Unassembled WGS sequence"/>
</dbReference>
<proteinExistence type="predicted"/>
<name>A0A9R1VZB6_LACSA</name>
<dbReference type="InterPro" id="IPR003656">
    <property type="entry name" value="Znf_BED"/>
</dbReference>
<dbReference type="PROSITE" id="PS50808">
    <property type="entry name" value="ZF_BED"/>
    <property type="match status" value="1"/>
</dbReference>
<evidence type="ECO:0000256" key="5">
    <source>
        <dbReference type="ARBA" id="ARBA00023125"/>
    </source>
</evidence>
<comment type="subcellular location">
    <subcellularLocation>
        <location evidence="1">Nucleus</location>
    </subcellularLocation>
</comment>
<evidence type="ECO:0000256" key="1">
    <source>
        <dbReference type="ARBA" id="ARBA00004123"/>
    </source>
</evidence>
<keyword evidence="5" id="KW-0238">DNA-binding</keyword>
<evidence type="ECO:0000256" key="3">
    <source>
        <dbReference type="ARBA" id="ARBA00022771"/>
    </source>
</evidence>
<evidence type="ECO:0000256" key="4">
    <source>
        <dbReference type="ARBA" id="ARBA00022833"/>
    </source>
</evidence>
<feature type="compositionally biased region" description="Polar residues" evidence="8">
    <location>
        <begin position="221"/>
        <end position="236"/>
    </location>
</feature>
<comment type="caution">
    <text evidence="10">The sequence shown here is derived from an EMBL/GenBank/DDBJ whole genome shotgun (WGS) entry which is preliminary data.</text>
</comment>
<evidence type="ECO:0000256" key="2">
    <source>
        <dbReference type="ARBA" id="ARBA00022723"/>
    </source>
</evidence>
<dbReference type="GO" id="GO:0008270">
    <property type="term" value="F:zinc ion binding"/>
    <property type="evidence" value="ECO:0007669"/>
    <property type="project" value="UniProtKB-KW"/>
</dbReference>